<dbReference type="EMBL" id="JBEDUW010000001">
    <property type="protein sequence ID" value="KAK9951428.1"/>
    <property type="molecule type" value="Genomic_DNA"/>
</dbReference>
<feature type="compositionally biased region" description="Basic residues" evidence="1">
    <location>
        <begin position="148"/>
        <end position="158"/>
    </location>
</feature>
<gene>
    <name evidence="2" type="ORF">M0R45_006870</name>
</gene>
<feature type="compositionally biased region" description="Basic residues" evidence="1">
    <location>
        <begin position="178"/>
        <end position="191"/>
    </location>
</feature>
<evidence type="ECO:0000256" key="1">
    <source>
        <dbReference type="SAM" id="MobiDB-lite"/>
    </source>
</evidence>
<evidence type="ECO:0000313" key="2">
    <source>
        <dbReference type="EMBL" id="KAK9951428.1"/>
    </source>
</evidence>
<protein>
    <submittedName>
        <fullName evidence="2">Uncharacterized protein</fullName>
    </submittedName>
</protein>
<dbReference type="Proteomes" id="UP001457282">
    <property type="component" value="Unassembled WGS sequence"/>
</dbReference>
<name>A0AAW1YS78_RUBAR</name>
<reference evidence="2 3" key="1">
    <citation type="journal article" date="2023" name="G3 (Bethesda)">
        <title>A chromosome-length genome assembly and annotation of blackberry (Rubus argutus, cv. 'Hillquist').</title>
        <authorList>
            <person name="Bruna T."/>
            <person name="Aryal R."/>
            <person name="Dudchenko O."/>
            <person name="Sargent D.J."/>
            <person name="Mead D."/>
            <person name="Buti M."/>
            <person name="Cavallini A."/>
            <person name="Hytonen T."/>
            <person name="Andres J."/>
            <person name="Pham M."/>
            <person name="Weisz D."/>
            <person name="Mascagni F."/>
            <person name="Usai G."/>
            <person name="Natali L."/>
            <person name="Bassil N."/>
            <person name="Fernandez G.E."/>
            <person name="Lomsadze A."/>
            <person name="Armour M."/>
            <person name="Olukolu B."/>
            <person name="Poorten T."/>
            <person name="Britton C."/>
            <person name="Davik J."/>
            <person name="Ashrafi H."/>
            <person name="Aiden E.L."/>
            <person name="Borodovsky M."/>
            <person name="Worthington M."/>
        </authorList>
    </citation>
    <scope>NUCLEOTIDE SEQUENCE [LARGE SCALE GENOMIC DNA]</scope>
    <source>
        <strain evidence="2">PI 553951</strain>
    </source>
</reference>
<comment type="caution">
    <text evidence="2">The sequence shown here is derived from an EMBL/GenBank/DDBJ whole genome shotgun (WGS) entry which is preliminary data.</text>
</comment>
<evidence type="ECO:0000313" key="3">
    <source>
        <dbReference type="Proteomes" id="UP001457282"/>
    </source>
</evidence>
<sequence length="224" mass="25415">MSLPQSANPPAITVKHFNSTNFTRAHSKNLQRTSTCNSEKQITIDNHHEPVLQVSSTKIKICTAAVDPATVVSLMRPINFYEPTSHHSRCPSLPRFPISTPPLLLMIDAPRRLEPMLSPRPRRQEAIDAINPAATSAQNRRREEPSHCRRKLCRRHSLARADPLVDPRPTTSYPLPPHQKKKRIKERRKIMHGAEDEGEDTDGMKKKRGRAINADMARLKVNLE</sequence>
<organism evidence="2 3">
    <name type="scientific">Rubus argutus</name>
    <name type="common">Southern blackberry</name>
    <dbReference type="NCBI Taxonomy" id="59490"/>
    <lineage>
        <taxon>Eukaryota</taxon>
        <taxon>Viridiplantae</taxon>
        <taxon>Streptophyta</taxon>
        <taxon>Embryophyta</taxon>
        <taxon>Tracheophyta</taxon>
        <taxon>Spermatophyta</taxon>
        <taxon>Magnoliopsida</taxon>
        <taxon>eudicotyledons</taxon>
        <taxon>Gunneridae</taxon>
        <taxon>Pentapetalae</taxon>
        <taxon>rosids</taxon>
        <taxon>fabids</taxon>
        <taxon>Rosales</taxon>
        <taxon>Rosaceae</taxon>
        <taxon>Rosoideae</taxon>
        <taxon>Rosoideae incertae sedis</taxon>
        <taxon>Rubus</taxon>
    </lineage>
</organism>
<feature type="region of interest" description="Disordered" evidence="1">
    <location>
        <begin position="131"/>
        <end position="209"/>
    </location>
</feature>
<proteinExistence type="predicted"/>
<keyword evidence="3" id="KW-1185">Reference proteome</keyword>
<accession>A0AAW1YS78</accession>
<dbReference type="AlphaFoldDB" id="A0AAW1YS78"/>